<dbReference type="GO" id="GO:0046872">
    <property type="term" value="F:metal ion binding"/>
    <property type="evidence" value="ECO:0007669"/>
    <property type="project" value="UniProtKB-KW"/>
</dbReference>
<evidence type="ECO:0000256" key="1">
    <source>
        <dbReference type="ARBA" id="ARBA00022723"/>
    </source>
</evidence>
<reference evidence="5" key="1">
    <citation type="submission" date="2022-06" db="EMBL/GenBank/DDBJ databases">
        <title>Genome Sequence of Candolleomyces eurysporus.</title>
        <authorList>
            <person name="Buettner E."/>
        </authorList>
    </citation>
    <scope>NUCLEOTIDE SEQUENCE</scope>
    <source>
        <strain evidence="5">VTCC 930004</strain>
    </source>
</reference>
<keyword evidence="6" id="KW-1185">Reference proteome</keyword>
<name>A0A9W8JIC9_9AGAR</name>
<dbReference type="SMART" id="SM00109">
    <property type="entry name" value="C1"/>
    <property type="match status" value="1"/>
</dbReference>
<keyword evidence="2" id="KW-0862">Zinc</keyword>
<feature type="region of interest" description="Disordered" evidence="3">
    <location>
        <begin position="820"/>
        <end position="840"/>
    </location>
</feature>
<feature type="domain" description="Phorbol-ester/DAG-type" evidence="4">
    <location>
        <begin position="289"/>
        <end position="340"/>
    </location>
</feature>
<dbReference type="Gene3D" id="3.30.60.20">
    <property type="match status" value="1"/>
</dbReference>
<evidence type="ECO:0000256" key="3">
    <source>
        <dbReference type="SAM" id="MobiDB-lite"/>
    </source>
</evidence>
<dbReference type="EMBL" id="JANBPK010000808">
    <property type="protein sequence ID" value="KAJ2931375.1"/>
    <property type="molecule type" value="Genomic_DNA"/>
</dbReference>
<keyword evidence="1" id="KW-0479">Metal-binding</keyword>
<evidence type="ECO:0000259" key="4">
    <source>
        <dbReference type="PROSITE" id="PS50081"/>
    </source>
</evidence>
<dbReference type="SUPFAM" id="SSF57889">
    <property type="entry name" value="Cysteine-rich domain"/>
    <property type="match status" value="1"/>
</dbReference>
<gene>
    <name evidence="5" type="ORF">H1R20_g5743</name>
</gene>
<dbReference type="InterPro" id="IPR002219">
    <property type="entry name" value="PKC_DAG/PE"/>
</dbReference>
<evidence type="ECO:0000313" key="5">
    <source>
        <dbReference type="EMBL" id="KAJ2931375.1"/>
    </source>
</evidence>
<dbReference type="InterPro" id="IPR046349">
    <property type="entry name" value="C1-like_sf"/>
</dbReference>
<evidence type="ECO:0000313" key="6">
    <source>
        <dbReference type="Proteomes" id="UP001140091"/>
    </source>
</evidence>
<dbReference type="PROSITE" id="PS00479">
    <property type="entry name" value="ZF_DAG_PE_1"/>
    <property type="match status" value="1"/>
</dbReference>
<protein>
    <recommendedName>
        <fullName evidence="4">Phorbol-ester/DAG-type domain-containing protein</fullName>
    </recommendedName>
</protein>
<dbReference type="OrthoDB" id="6270916at2759"/>
<feature type="non-terminal residue" evidence="5">
    <location>
        <position position="1871"/>
    </location>
</feature>
<proteinExistence type="predicted"/>
<dbReference type="CDD" id="cd00029">
    <property type="entry name" value="C1"/>
    <property type="match status" value="1"/>
</dbReference>
<accession>A0A9W8JIC9</accession>
<organism evidence="5 6">
    <name type="scientific">Candolleomyces eurysporus</name>
    <dbReference type="NCBI Taxonomy" id="2828524"/>
    <lineage>
        <taxon>Eukaryota</taxon>
        <taxon>Fungi</taxon>
        <taxon>Dikarya</taxon>
        <taxon>Basidiomycota</taxon>
        <taxon>Agaricomycotina</taxon>
        <taxon>Agaricomycetes</taxon>
        <taxon>Agaricomycetidae</taxon>
        <taxon>Agaricales</taxon>
        <taxon>Agaricineae</taxon>
        <taxon>Psathyrellaceae</taxon>
        <taxon>Candolleomyces</taxon>
    </lineage>
</organism>
<dbReference type="Proteomes" id="UP001140091">
    <property type="component" value="Unassembled WGS sequence"/>
</dbReference>
<comment type="caution">
    <text evidence="5">The sequence shown here is derived from an EMBL/GenBank/DDBJ whole genome shotgun (WGS) entry which is preliminary data.</text>
</comment>
<dbReference type="PROSITE" id="PS50081">
    <property type="entry name" value="ZF_DAG_PE_2"/>
    <property type="match status" value="1"/>
</dbReference>
<evidence type="ECO:0000256" key="2">
    <source>
        <dbReference type="ARBA" id="ARBA00022833"/>
    </source>
</evidence>
<sequence length="1871" mass="208499">MFGRLMIFFQDVVICGLLETLRRTQRIIEHNPNPNMMSPVEASISNGPVLQIQIDEVQSDLDDAVRNLVKVQSSYAPHQPPAVYYLSSLVAPLLAAILESIDVTSLGSSHELSIRFYGLLELIASLKIDAYNDLLQIAAYHSPQSRKPACALLATLWPKVIGHATISRNLSVPVTLDFHKATIHWADHRVGHRHSHQFIPWHFIHKSSWSNFQGVPQHSCSFCAIGIDGFGLLCPFCMSAVHFDCYDPPGGTLMQQYTMTHDAGAQRVAMLRISPIIPSRGEPPFRHNRHTFEPVTVFTLCLCYLCHQPLWGCVAQGAKCSTCSFIAHTSCLLSPSMPLCGDFQLDSEHMTIDHKALRRSALSHFPELRWNNEQLGLLSYEEILIIHDNLKTQLRLITNGVALSSIVVMQRGKSAAHAKDFQIEEFELHKTLDTCERLLGSAMSQRSTATLDYMEENRIGPMEHSILYDFSNLVYLSTSMKSPISLAQHPMPSLSTALLNVEGYEETEPAPAMESVAHPYEAVPLSHMREVLNVEFNIRHPAITKILLDHLYNLSFFERIEPRQNIATDPISDDILCVFPLPLGLDMSTDVETLVSSIETCLLDLDLSVNEFGFLLVVRKFWPNGLMSEYGLRRLARSILSWIVVEDDNLAIVLRDYIGKQKPLPGVRSTGDMPPWPFAHLSRSNSDMHSSNGRDYMTVRTALLTRYAVPWLLSLHDQGSEAYTDIVYDTCIELADDRVVGSEVFDGNVAEMEAVSTKRLDAVLVAIIKISHAGVTFSCSEELVLRWLMLVTESGVPSKPIAGLNRLFPRDADLNRLSSINSADSTKPRQNDADAQASSTSPFDVLIQGLSVDSSITAALKGTDTELKSLSLAIIRHTFAACLLIYGCDRNAILGTGLLEEAEIKHLFSRRKMAARAQAVDDPIVVHPGILHGINQYLRLDIPIITCYIAKFFSTFFNNSPLVASYEIDNFVLKNGLLLAECAWRFYGTQRQDIAAIRSQFLLRVIVVDSEPFQNLLLIARLVTVNRLSRILADVTSPAFNIDGRQWRSSIGETFTTYFSVLWNDAQEEIRLSIRVHVNSLLPAQIEAISQCWNEMLTTSPMADKLKLISFLIQLRPHLPGWKLISWDNLIQVMEEYDSGKDIDNSGFYTLTTFNDGEPETIHLLVSGLILALAMVADGVPIDAFTLLKIKLQLVRLIGFSDISVVPSSDSNALLIQYGEALEIPEMAFPCIEGLVSVVDAPHTVDMPASVWGAYQEQEDKTISVLVGHVFIDVVFSLLSTVEELESLPVLPVKSLLEATYTILHKVDFDIQPARSLQPLLREVMGRIIELSPKNVNYEIRQLALIVIQAFCKMCATIIRGGATVFAILENVTEVVVTLNQQSQDALVLQGKALMLSLLTAHSNDGLMINIFKRQLKPTFFTVLKQVLDPGSAKGTTGSPGTGPEGLVILLWRDSLARAPECDPGSMQTVIANLGKFVEVVYYEGYSYEMITYTGQQVSAIMRRLSDSAFDSVDSSTLLTMLARLSKNNRKHARNKIQSSSTPLGKVTSTLIEILTDSLRLKVRVLPSTLNALIESLSSNDIPIYPNDPGARFQLLMFNLFENGCYFLDHHVWVDSQTENDFQVSMSVARIVLQALEMDPTSSTYSALETSYRLVNSLRSWTVLALTALQEEPSRKWVLILYQHFMSFSYTYLAAMRTYAQSNLSSESAASDINQAYVATKLWLMLAQRVSNMTGAGDGPMLRVWNELWPVFESIIDGLEVEARAGLSSTLLVLASTTVADLLLFLRNLRSPLALELTSHMETLNRLKTAKGETDNSKMAKAVRAMSEAPAEISIESILEQTAKELIAIEKMKSLEVKRERFRKDPRMGGF</sequence>